<feature type="non-terminal residue" evidence="2">
    <location>
        <position position="181"/>
    </location>
</feature>
<dbReference type="Pfam" id="PF12796">
    <property type="entry name" value="Ank_2"/>
    <property type="match status" value="1"/>
</dbReference>
<protein>
    <submittedName>
        <fullName evidence="2">Uncharacterized protein</fullName>
    </submittedName>
</protein>
<dbReference type="PROSITE" id="PS50088">
    <property type="entry name" value="ANK_REPEAT"/>
    <property type="match status" value="1"/>
</dbReference>
<evidence type="ECO:0000313" key="2">
    <source>
        <dbReference type="EMBL" id="KIE06073.1"/>
    </source>
</evidence>
<sequence>MSIDSPLYNNIMIKPLINDQTFLDLVIRIKNPDLLKSVISRMGEQFWQHPLVVEENGASCFRRIASLGLINMSKIWGDALNWEREDYQIELREALKENNLEIVQVCILLGANVNKVSPEGEPPVFQAILSGNINLLETLLQNGAFISRIDYKGEISLHKAVRSGNLEMVERILITKPELEL</sequence>
<comment type="caution">
    <text evidence="2">The sequence shown here is derived from an EMBL/GenBank/DDBJ whole genome shotgun (WGS) entry which is preliminary data.</text>
</comment>
<dbReference type="PANTHER" id="PTHR46899">
    <property type="entry name" value="PROTEIN PHOSPHATASE 1 REGULATORY SUBUNIT 27"/>
    <property type="match status" value="1"/>
</dbReference>
<proteinExistence type="predicted"/>
<dbReference type="InterPro" id="IPR002110">
    <property type="entry name" value="Ankyrin_rpt"/>
</dbReference>
<evidence type="ECO:0000313" key="3">
    <source>
        <dbReference type="Proteomes" id="UP000031258"/>
    </source>
</evidence>
<dbReference type="SUPFAM" id="SSF48403">
    <property type="entry name" value="Ankyrin repeat"/>
    <property type="match status" value="1"/>
</dbReference>
<gene>
    <name evidence="2" type="ORF">NF27_BO00010</name>
</gene>
<reference evidence="2 3" key="1">
    <citation type="submission" date="2014-11" db="EMBL/GenBank/DDBJ databases">
        <title>A Rickettsiales Symbiont of Amoebae With Ancient Features.</title>
        <authorList>
            <person name="Schulz F."/>
            <person name="Martijn J."/>
            <person name="Wascher F."/>
            <person name="Kostanjsek R."/>
            <person name="Ettema T.J."/>
            <person name="Horn M."/>
        </authorList>
    </citation>
    <scope>NUCLEOTIDE SEQUENCE [LARGE SCALE GENOMIC DNA]</scope>
    <source>
        <strain evidence="2 3">UWC36</strain>
    </source>
</reference>
<dbReference type="Gene3D" id="1.25.40.20">
    <property type="entry name" value="Ankyrin repeat-containing domain"/>
    <property type="match status" value="1"/>
</dbReference>
<dbReference type="InterPro" id="IPR036770">
    <property type="entry name" value="Ankyrin_rpt-contain_sf"/>
</dbReference>
<dbReference type="STRING" id="86105.NF27_BO00010"/>
<feature type="repeat" description="ANK" evidence="1">
    <location>
        <begin position="119"/>
        <end position="151"/>
    </location>
</feature>
<dbReference type="EMBL" id="JSWE01000040">
    <property type="protein sequence ID" value="KIE06073.1"/>
    <property type="molecule type" value="Genomic_DNA"/>
</dbReference>
<organism evidence="2 3">
    <name type="scientific">Candidatus Jidaibacter acanthamoebae</name>
    <dbReference type="NCBI Taxonomy" id="86105"/>
    <lineage>
        <taxon>Bacteria</taxon>
        <taxon>Pseudomonadati</taxon>
        <taxon>Pseudomonadota</taxon>
        <taxon>Alphaproteobacteria</taxon>
        <taxon>Rickettsiales</taxon>
        <taxon>Candidatus Midichloriaceae</taxon>
        <taxon>Candidatus Jidaibacter</taxon>
    </lineage>
</organism>
<evidence type="ECO:0000256" key="1">
    <source>
        <dbReference type="PROSITE-ProRule" id="PRU00023"/>
    </source>
</evidence>
<dbReference type="RefSeq" id="WP_161791753.1">
    <property type="nucleotide sequence ID" value="NZ_JSWE01000040.1"/>
</dbReference>
<dbReference type="SMART" id="SM00248">
    <property type="entry name" value="ANK"/>
    <property type="match status" value="4"/>
</dbReference>
<dbReference type="AlphaFoldDB" id="A0A0C1QQA7"/>
<accession>A0A0C1QQA7</accession>
<keyword evidence="1" id="KW-0040">ANK repeat</keyword>
<dbReference type="InterPro" id="IPR053080">
    <property type="entry name" value="PP1_regulatory_subunit_27"/>
</dbReference>
<name>A0A0C1QQA7_9RICK</name>
<dbReference type="PANTHER" id="PTHR46899:SF3">
    <property type="entry name" value="PROTEIN PHOSPHATASE 1 REGULATORY SUBUNIT 27"/>
    <property type="match status" value="1"/>
</dbReference>
<keyword evidence="3" id="KW-1185">Reference proteome</keyword>
<dbReference type="Proteomes" id="UP000031258">
    <property type="component" value="Unassembled WGS sequence"/>
</dbReference>
<dbReference type="OrthoDB" id="5657095at2"/>